<dbReference type="EMBL" id="JAUCMV010000001">
    <property type="protein sequence ID" value="KAK0428968.1"/>
    <property type="molecule type" value="Genomic_DNA"/>
</dbReference>
<keyword evidence="2" id="KW-1185">Reference proteome</keyword>
<sequence>MESVSLLFIENVLSLLSRCDQKTVKKLSSPWDTQADRVLQQQVGLNLTVFGQHKDFVKFYFSKPVDLDTLTAEPEKYVVEKILFTGATWDHPHNAPRRAKVANAEAVQLLSDYFEQARHPPELLEILHISRSRRLQRMWQILQIFPAVRGLHYDDNDGDEIYYLIQKFIRARRLQKLEMKYFYKRVVDLVLPWTLSTNFLQLTIDCETCPGRYLNCIGALVERWQASDARLTLRACPRPDDETWKEFFPYTRGTWEEKGRRVTLHKRDGTEGLTITWGASVPIWGIKFIRNGPYIPK</sequence>
<name>A0AA39ITX9_9BILA</name>
<evidence type="ECO:0000313" key="1">
    <source>
        <dbReference type="EMBL" id="KAK0428968.1"/>
    </source>
</evidence>
<accession>A0AA39ITX9</accession>
<proteinExistence type="predicted"/>
<dbReference type="AlphaFoldDB" id="A0AA39ITX9"/>
<comment type="caution">
    <text evidence="1">The sequence shown here is derived from an EMBL/GenBank/DDBJ whole genome shotgun (WGS) entry which is preliminary data.</text>
</comment>
<protein>
    <submittedName>
        <fullName evidence="1">Uncharacterized protein</fullName>
    </submittedName>
</protein>
<evidence type="ECO:0000313" key="2">
    <source>
        <dbReference type="Proteomes" id="UP001175271"/>
    </source>
</evidence>
<gene>
    <name evidence="1" type="ORF">QR680_011112</name>
</gene>
<organism evidence="1 2">
    <name type="scientific">Steinernema hermaphroditum</name>
    <dbReference type="NCBI Taxonomy" id="289476"/>
    <lineage>
        <taxon>Eukaryota</taxon>
        <taxon>Metazoa</taxon>
        <taxon>Ecdysozoa</taxon>
        <taxon>Nematoda</taxon>
        <taxon>Chromadorea</taxon>
        <taxon>Rhabditida</taxon>
        <taxon>Tylenchina</taxon>
        <taxon>Panagrolaimomorpha</taxon>
        <taxon>Strongyloidoidea</taxon>
        <taxon>Steinernematidae</taxon>
        <taxon>Steinernema</taxon>
    </lineage>
</organism>
<dbReference type="Proteomes" id="UP001175271">
    <property type="component" value="Unassembled WGS sequence"/>
</dbReference>
<reference evidence="1" key="1">
    <citation type="submission" date="2023-06" db="EMBL/GenBank/DDBJ databases">
        <title>Genomic analysis of the entomopathogenic nematode Steinernema hermaphroditum.</title>
        <authorList>
            <person name="Schwarz E.M."/>
            <person name="Heppert J.K."/>
            <person name="Baniya A."/>
            <person name="Schwartz H.T."/>
            <person name="Tan C.-H."/>
            <person name="Antoshechkin I."/>
            <person name="Sternberg P.W."/>
            <person name="Goodrich-Blair H."/>
            <person name="Dillman A.R."/>
        </authorList>
    </citation>
    <scope>NUCLEOTIDE SEQUENCE</scope>
    <source>
        <strain evidence="1">PS9179</strain>
        <tissue evidence="1">Whole animal</tissue>
    </source>
</reference>